<dbReference type="AlphaFoldDB" id="A0A0J6FL74"/>
<dbReference type="Proteomes" id="UP000054567">
    <property type="component" value="Unassembled WGS sequence"/>
</dbReference>
<accession>A0A0J6FL74</accession>
<reference evidence="2" key="2">
    <citation type="journal article" date="2009" name="Genome Res.">
        <title>Comparative genomic analyses of the human fungal pathogens Coccidioides and their relatives.</title>
        <authorList>
            <person name="Sharpton T.J."/>
            <person name="Stajich J.E."/>
            <person name="Rounsley S.D."/>
            <person name="Gardner M.J."/>
            <person name="Wortman J.R."/>
            <person name="Jordar V.S."/>
            <person name="Maiti R."/>
            <person name="Kodira C.D."/>
            <person name="Neafsey D.E."/>
            <person name="Zeng Q."/>
            <person name="Hung C.-Y."/>
            <person name="McMahan C."/>
            <person name="Muszewska A."/>
            <person name="Grynberg M."/>
            <person name="Mandel M.A."/>
            <person name="Kellner E.M."/>
            <person name="Barker B.M."/>
            <person name="Galgiani J.N."/>
            <person name="Orbach M.J."/>
            <person name="Kirkland T.N."/>
            <person name="Cole G.T."/>
            <person name="Henn M.R."/>
            <person name="Birren B.W."/>
            <person name="Taylor J.W."/>
        </authorList>
    </citation>
    <scope>NUCLEOTIDE SEQUENCE [LARGE SCALE GENOMIC DNA]</scope>
    <source>
        <strain evidence="2">RMSCC 3488</strain>
    </source>
</reference>
<gene>
    <name evidence="1" type="ORF">CPAG_07395</name>
</gene>
<sequence length="120" mass="13539">MALRTKCQRMPSRRQEARGGALFHPAKTPHNFKICFFFRGYLDLSVVIALYIKSPCHMFNGVFKPNADSLGSIAPTLRKGTPRLLYLRLSKPKSLGVVATGNFSHQKSQALLYFPQQLSR</sequence>
<dbReference type="VEuPathDB" id="FungiDB:CPAG_07395"/>
<name>A0A0J6FL74_COCPO</name>
<organism evidence="1 2">
    <name type="scientific">Coccidioides posadasii RMSCC 3488</name>
    <dbReference type="NCBI Taxonomy" id="454284"/>
    <lineage>
        <taxon>Eukaryota</taxon>
        <taxon>Fungi</taxon>
        <taxon>Dikarya</taxon>
        <taxon>Ascomycota</taxon>
        <taxon>Pezizomycotina</taxon>
        <taxon>Eurotiomycetes</taxon>
        <taxon>Eurotiomycetidae</taxon>
        <taxon>Onygenales</taxon>
        <taxon>Onygenaceae</taxon>
        <taxon>Coccidioides</taxon>
    </lineage>
</organism>
<proteinExistence type="predicted"/>
<reference evidence="1 2" key="1">
    <citation type="submission" date="2007-06" db="EMBL/GenBank/DDBJ databases">
        <title>The Genome Sequence of Coccidioides posadasii RMSCC_3488.</title>
        <authorList>
            <consortium name="Coccidioides Genome Resources Consortium"/>
            <consortium name="The Broad Institute Genome Sequencing Platform"/>
            <person name="Henn M.R."/>
            <person name="Sykes S."/>
            <person name="Young S."/>
            <person name="Jaffe D."/>
            <person name="Berlin A."/>
            <person name="Alvarez P."/>
            <person name="Butler J."/>
            <person name="Gnerre S."/>
            <person name="Grabherr M."/>
            <person name="Mauceli E."/>
            <person name="Brockman W."/>
            <person name="Kodira C."/>
            <person name="Alvarado L."/>
            <person name="Zeng Q."/>
            <person name="Crawford M."/>
            <person name="Antoine C."/>
            <person name="Devon K."/>
            <person name="Galgiani J."/>
            <person name="Orsborn K."/>
            <person name="Lewis M.L."/>
            <person name="Nusbaum C."/>
            <person name="Galagan J."/>
            <person name="Birren B."/>
        </authorList>
    </citation>
    <scope>NUCLEOTIDE SEQUENCE [LARGE SCALE GENOMIC DNA]</scope>
    <source>
        <strain evidence="1 2">RMSCC 3488</strain>
    </source>
</reference>
<dbReference type="EMBL" id="DS268112">
    <property type="protein sequence ID" value="KMM71088.1"/>
    <property type="molecule type" value="Genomic_DNA"/>
</dbReference>
<evidence type="ECO:0000313" key="1">
    <source>
        <dbReference type="EMBL" id="KMM71088.1"/>
    </source>
</evidence>
<protein>
    <submittedName>
        <fullName evidence="1">Uncharacterized protein</fullName>
    </submittedName>
</protein>
<reference evidence="2" key="3">
    <citation type="journal article" date="2010" name="Genome Res.">
        <title>Population genomic sequencing of Coccidioides fungi reveals recent hybridization and transposon control.</title>
        <authorList>
            <person name="Neafsey D.E."/>
            <person name="Barker B.M."/>
            <person name="Sharpton T.J."/>
            <person name="Stajich J.E."/>
            <person name="Park D.J."/>
            <person name="Whiston E."/>
            <person name="Hung C.-Y."/>
            <person name="McMahan C."/>
            <person name="White J."/>
            <person name="Sykes S."/>
            <person name="Heiman D."/>
            <person name="Young S."/>
            <person name="Zeng Q."/>
            <person name="Abouelleil A."/>
            <person name="Aftuck L."/>
            <person name="Bessette D."/>
            <person name="Brown A."/>
            <person name="FitzGerald M."/>
            <person name="Lui A."/>
            <person name="Macdonald J.P."/>
            <person name="Priest M."/>
            <person name="Orbach M.J."/>
            <person name="Galgiani J.N."/>
            <person name="Kirkland T.N."/>
            <person name="Cole G.T."/>
            <person name="Birren B.W."/>
            <person name="Henn M.R."/>
            <person name="Taylor J.W."/>
            <person name="Rounsley S.D."/>
        </authorList>
    </citation>
    <scope>NUCLEOTIDE SEQUENCE [LARGE SCALE GENOMIC DNA]</scope>
    <source>
        <strain evidence="2">RMSCC 3488</strain>
    </source>
</reference>
<evidence type="ECO:0000313" key="2">
    <source>
        <dbReference type="Proteomes" id="UP000054567"/>
    </source>
</evidence>